<proteinExistence type="predicted"/>
<evidence type="ECO:0000313" key="1">
    <source>
        <dbReference type="EMBL" id="KAI4364792.1"/>
    </source>
</evidence>
<protein>
    <submittedName>
        <fullName evidence="1">Uncharacterized protein</fullName>
    </submittedName>
</protein>
<name>A0ACB9QH66_9MYRT</name>
<sequence length="197" mass="22531">MWTTILYRYTNERLMDEAWQVFGVMSERNVVSWNVMMIGLIRNGVLEEARPLFGKMEAKSVVPWNAMISGYVGSKGRRKQESCSRRWTREMRLLRLRWLPVIQDAQDAVQLDPMNAPGHTALCNIYAANGLPYEEKLLIREMGLKGVRKFLGCSGVSLQGQVRTFLSRDKLPAEAREMLSVAVEADNRDDDEQSFAV</sequence>
<reference evidence="2" key="1">
    <citation type="journal article" date="2023" name="Front. Plant Sci.">
        <title>Chromosomal-level genome assembly of Melastoma candidum provides insights into trichome evolution.</title>
        <authorList>
            <person name="Zhong Y."/>
            <person name="Wu W."/>
            <person name="Sun C."/>
            <person name="Zou P."/>
            <person name="Liu Y."/>
            <person name="Dai S."/>
            <person name="Zhou R."/>
        </authorList>
    </citation>
    <scope>NUCLEOTIDE SEQUENCE [LARGE SCALE GENOMIC DNA]</scope>
</reference>
<gene>
    <name evidence="1" type="ORF">MLD38_020838</name>
</gene>
<organism evidence="1 2">
    <name type="scientific">Melastoma candidum</name>
    <dbReference type="NCBI Taxonomy" id="119954"/>
    <lineage>
        <taxon>Eukaryota</taxon>
        <taxon>Viridiplantae</taxon>
        <taxon>Streptophyta</taxon>
        <taxon>Embryophyta</taxon>
        <taxon>Tracheophyta</taxon>
        <taxon>Spermatophyta</taxon>
        <taxon>Magnoliopsida</taxon>
        <taxon>eudicotyledons</taxon>
        <taxon>Gunneridae</taxon>
        <taxon>Pentapetalae</taxon>
        <taxon>rosids</taxon>
        <taxon>malvids</taxon>
        <taxon>Myrtales</taxon>
        <taxon>Melastomataceae</taxon>
        <taxon>Melastomatoideae</taxon>
        <taxon>Melastomateae</taxon>
        <taxon>Melastoma</taxon>
    </lineage>
</organism>
<comment type="caution">
    <text evidence="1">The sequence shown here is derived from an EMBL/GenBank/DDBJ whole genome shotgun (WGS) entry which is preliminary data.</text>
</comment>
<keyword evidence="2" id="KW-1185">Reference proteome</keyword>
<dbReference type="EMBL" id="CM042885">
    <property type="protein sequence ID" value="KAI4364792.1"/>
    <property type="molecule type" value="Genomic_DNA"/>
</dbReference>
<evidence type="ECO:0000313" key="2">
    <source>
        <dbReference type="Proteomes" id="UP001057402"/>
    </source>
</evidence>
<accession>A0ACB9QH66</accession>
<dbReference type="Proteomes" id="UP001057402">
    <property type="component" value="Chromosome 6"/>
</dbReference>